<protein>
    <submittedName>
        <fullName evidence="2">Extracellular solute-binding protein</fullName>
    </submittedName>
</protein>
<comment type="caution">
    <text evidence="2">The sequence shown here is derived from an EMBL/GenBank/DDBJ whole genome shotgun (WGS) entry which is preliminary data.</text>
</comment>
<proteinExistence type="predicted"/>
<name>A0ABW0R0P0_9BACL</name>
<dbReference type="Pfam" id="PF12010">
    <property type="entry name" value="DUF3502"/>
    <property type="match status" value="1"/>
</dbReference>
<dbReference type="Pfam" id="PF01547">
    <property type="entry name" value="SBP_bac_1"/>
    <property type="match status" value="1"/>
</dbReference>
<keyword evidence="3" id="KW-1185">Reference proteome</keyword>
<gene>
    <name evidence="2" type="ORF">ACFPQ4_14110</name>
</gene>
<evidence type="ECO:0000313" key="2">
    <source>
        <dbReference type="EMBL" id="MFC5530568.1"/>
    </source>
</evidence>
<dbReference type="SUPFAM" id="SSF53850">
    <property type="entry name" value="Periplasmic binding protein-like II"/>
    <property type="match status" value="1"/>
</dbReference>
<evidence type="ECO:0000313" key="3">
    <source>
        <dbReference type="Proteomes" id="UP001596108"/>
    </source>
</evidence>
<evidence type="ECO:0000259" key="1">
    <source>
        <dbReference type="Pfam" id="PF12010"/>
    </source>
</evidence>
<accession>A0ABW0R0P0</accession>
<dbReference type="InterPro" id="IPR022627">
    <property type="entry name" value="DUF3502"/>
</dbReference>
<dbReference type="EMBL" id="JBHSNC010000043">
    <property type="protein sequence ID" value="MFC5530568.1"/>
    <property type="molecule type" value="Genomic_DNA"/>
</dbReference>
<organism evidence="2 3">
    <name type="scientific">Cohnella yongneupensis</name>
    <dbReference type="NCBI Taxonomy" id="425006"/>
    <lineage>
        <taxon>Bacteria</taxon>
        <taxon>Bacillati</taxon>
        <taxon>Bacillota</taxon>
        <taxon>Bacilli</taxon>
        <taxon>Bacillales</taxon>
        <taxon>Paenibacillaceae</taxon>
        <taxon>Cohnella</taxon>
    </lineage>
</organism>
<dbReference type="RefSeq" id="WP_378112513.1">
    <property type="nucleotide sequence ID" value="NZ_JBHSNC010000043.1"/>
</dbReference>
<dbReference type="Gene3D" id="3.40.190.10">
    <property type="entry name" value="Periplasmic binding protein-like II"/>
    <property type="match status" value="2"/>
</dbReference>
<sequence length="467" mass="53591">MPEEEATLTFYFLGDKKSATDEVWARISDYVKAKGLNVRFSIKFIPVNDFKKEMLVLAASGSKWDMNFDTEWQSYREMASNGAYMPLNELLPTYAPHLYAKYKDLNVIRAAEVNGQIIGLPWTIKMNQRNYAQWRSDLAKQADINPEPNSIRTIEDLDAFLHELKKAYPNAKLTRSLPRDVYMLRDEWVDIGFHGIGFYLNDPKVTLKPVEQQPFYMESAIMARKWYADGILNKDTGLDSEDGASLWKRGNMVFTLASHEWVNANQGFIDPSFEQESSLLYPDKKTVNRSPLANVIAINRNSEHPDRVLRFLDMLETDRVLYDLVQYGIEGKTYVLREDGSVDYPQGMSTPTSNYMEWGGQWGLWRLQFMRPSPTYNEGFWDRESDFALEPRNVDSPIAGLFIAEDKIRSELLARDELIEQYGGPLELGTAPNTAQAVQEYVAMQDNDALKRILAEAQSQVDAFLKP</sequence>
<dbReference type="InterPro" id="IPR006059">
    <property type="entry name" value="SBP"/>
</dbReference>
<reference evidence="3" key="1">
    <citation type="journal article" date="2019" name="Int. J. Syst. Evol. Microbiol.">
        <title>The Global Catalogue of Microorganisms (GCM) 10K type strain sequencing project: providing services to taxonomists for standard genome sequencing and annotation.</title>
        <authorList>
            <consortium name="The Broad Institute Genomics Platform"/>
            <consortium name="The Broad Institute Genome Sequencing Center for Infectious Disease"/>
            <person name="Wu L."/>
            <person name="Ma J."/>
        </authorList>
    </citation>
    <scope>NUCLEOTIDE SEQUENCE [LARGE SCALE GENOMIC DNA]</scope>
    <source>
        <strain evidence="3">CGMCC 1.18578</strain>
    </source>
</reference>
<feature type="domain" description="DUF3502" evidence="1">
    <location>
        <begin position="405"/>
        <end position="466"/>
    </location>
</feature>
<dbReference type="Proteomes" id="UP001596108">
    <property type="component" value="Unassembled WGS sequence"/>
</dbReference>